<keyword evidence="4" id="KW-1185">Reference proteome</keyword>
<keyword evidence="1" id="KW-0812">Transmembrane</keyword>
<evidence type="ECO:0000313" key="4">
    <source>
        <dbReference type="Proteomes" id="UP000236333"/>
    </source>
</evidence>
<evidence type="ECO:0000256" key="1">
    <source>
        <dbReference type="SAM" id="Phobius"/>
    </source>
</evidence>
<dbReference type="AlphaFoldDB" id="A0A2J7ZT25"/>
<feature type="signal peptide" evidence="2">
    <location>
        <begin position="1"/>
        <end position="23"/>
    </location>
</feature>
<sequence>MRSGRALPLLLLLLAVAAARSWADYGQYDYVGYGDDDDSDGWEAYGADADAYGYYDDADEAYYEYYGYYTDDFYGDYYDDGDSDGVIEQCTMDVQGLPMLANGTASCDIRLAGVDKQMNVLSGGLDGVYQLMSCYNGQGMKAGEGEAVGGMYKRKNSPIGEERLLWYSSTFGDWDVSEGSEPDENKILMYGGEMEHAAVPLFVNTWHLSTDTNWDADELGDKDYLPISVKVSCADGKVFKPTTAMYAQRTGPMLTAEEIEAKYRQIYTYARSAAPRPTVNPTLMGLLVMACMVMVAALPLLRRQRSNAALGSISFAQMLSQHKKKEYKDRYEYVPSSDELLDDGLYSTSDEYGYYGDEAQEYYEEYGYYDAFEDYGNSDGDDGDVVPCVLGSRGKPVLTADTPPCDIRLTGVDKQAGKGELSGALDGVYQLSSCHNGKPMYTRKNSPIGEERVLWYSSIFGDWDVSEGSQPEEDKILMYGGEMEHAAVPLFVGSWHLGSDSQWDPDELGEDEYRPVSVKVSCADGKVYEPSVYSQMTGPVLTAEEIEAKYRHIYGEYKLAEPSPTVNPTLMVLLVMACMVMVTALPLLRRQRSNAALGSTSFAQMLSQHKKKEYKE</sequence>
<feature type="transmembrane region" description="Helical" evidence="1">
    <location>
        <begin position="570"/>
        <end position="588"/>
    </location>
</feature>
<keyword evidence="2" id="KW-0732">Signal</keyword>
<gene>
    <name evidence="3" type="ORF">TSOC_010515</name>
</gene>
<name>A0A2J7ZT25_9CHLO</name>
<accession>A0A2J7ZT25</accession>
<comment type="caution">
    <text evidence="3">The sequence shown here is derived from an EMBL/GenBank/DDBJ whole genome shotgun (WGS) entry which is preliminary data.</text>
</comment>
<evidence type="ECO:0000256" key="2">
    <source>
        <dbReference type="SAM" id="SignalP"/>
    </source>
</evidence>
<dbReference type="EMBL" id="PGGS01000505">
    <property type="protein sequence ID" value="PNH03424.1"/>
    <property type="molecule type" value="Genomic_DNA"/>
</dbReference>
<keyword evidence="1" id="KW-1133">Transmembrane helix</keyword>
<evidence type="ECO:0000313" key="3">
    <source>
        <dbReference type="EMBL" id="PNH03424.1"/>
    </source>
</evidence>
<keyword evidence="1" id="KW-0472">Membrane</keyword>
<protein>
    <submittedName>
        <fullName evidence="3">Uncharacterized protein</fullName>
    </submittedName>
</protein>
<reference evidence="3 4" key="1">
    <citation type="journal article" date="2017" name="Mol. Biol. Evol.">
        <title>The 4-celled Tetrabaena socialis nuclear genome reveals the essential components for genetic control of cell number at the origin of multicellularity in the volvocine lineage.</title>
        <authorList>
            <person name="Featherston J."/>
            <person name="Arakaki Y."/>
            <person name="Hanschen E.R."/>
            <person name="Ferris P.J."/>
            <person name="Michod R.E."/>
            <person name="Olson B.J.S.C."/>
            <person name="Nozaki H."/>
            <person name="Durand P.M."/>
        </authorList>
    </citation>
    <scope>NUCLEOTIDE SEQUENCE [LARGE SCALE GENOMIC DNA]</scope>
    <source>
        <strain evidence="3 4">NIES-571</strain>
    </source>
</reference>
<feature type="chain" id="PRO_5014365180" evidence="2">
    <location>
        <begin position="24"/>
        <end position="616"/>
    </location>
</feature>
<proteinExistence type="predicted"/>
<dbReference type="OrthoDB" id="534225at2759"/>
<organism evidence="3 4">
    <name type="scientific">Tetrabaena socialis</name>
    <dbReference type="NCBI Taxonomy" id="47790"/>
    <lineage>
        <taxon>Eukaryota</taxon>
        <taxon>Viridiplantae</taxon>
        <taxon>Chlorophyta</taxon>
        <taxon>core chlorophytes</taxon>
        <taxon>Chlorophyceae</taxon>
        <taxon>CS clade</taxon>
        <taxon>Chlamydomonadales</taxon>
        <taxon>Tetrabaenaceae</taxon>
        <taxon>Tetrabaena</taxon>
    </lineage>
</organism>
<dbReference type="Proteomes" id="UP000236333">
    <property type="component" value="Unassembled WGS sequence"/>
</dbReference>